<dbReference type="InterPro" id="IPR009003">
    <property type="entry name" value="Peptidase_S1_PA"/>
</dbReference>
<dbReference type="InterPro" id="IPR018114">
    <property type="entry name" value="TRYPSIN_HIS"/>
</dbReference>
<dbReference type="SMART" id="SM00020">
    <property type="entry name" value="Tryp_SPc"/>
    <property type="match status" value="1"/>
</dbReference>
<evidence type="ECO:0000259" key="3">
    <source>
        <dbReference type="PROSITE" id="PS50240"/>
    </source>
</evidence>
<dbReference type="InterPro" id="IPR001314">
    <property type="entry name" value="Peptidase_S1A"/>
</dbReference>
<evidence type="ECO:0000256" key="1">
    <source>
        <dbReference type="SAM" id="MobiDB-lite"/>
    </source>
</evidence>
<organism evidence="4">
    <name type="scientific">uncultured Planctomycetales bacterium HF0500_40D21</name>
    <dbReference type="NCBI Taxonomy" id="710747"/>
    <lineage>
        <taxon>Bacteria</taxon>
        <taxon>Pseudomonadati</taxon>
        <taxon>Planctomycetota</taxon>
        <taxon>Planctomycetia</taxon>
        <taxon>Planctomycetales</taxon>
        <taxon>environmental samples</taxon>
    </lineage>
</organism>
<feature type="domain" description="Peptidase S1" evidence="3">
    <location>
        <begin position="36"/>
        <end position="221"/>
    </location>
</feature>
<sequence>MIVRLAFLSTLLPVVAWYGTPSQAEPRATAVKFQMVVTGQSPYPTNDRKNLSVNCGGGKGVLITPHWVLTAAHCITAKKQKSGQVKVKFTGLKRKAVQIRVNKVIRHPGKDLALLRLVRPVKAAERPPLLLLRERLVRGDGKLLIKKVTGNMAWRGIPAVGKGDNLAVPNKKNRKGKAGSSGSPWMIHSARVGDVLVGITHGGGRAPQVAFAAKWIQQSVAKHSSDRPVWATKAQTLKK</sequence>
<reference evidence="5" key="1">
    <citation type="submission" date="2010-01" db="EMBL/GenBank/DDBJ databases">
        <title>Genome fragments of uncultured bacteria from the North Pacific subtropical Gyre.</title>
        <authorList>
            <person name="Pham V.D."/>
            <person name="Delong E.F."/>
        </authorList>
    </citation>
    <scope>NUCLEOTIDE SEQUENCE</scope>
</reference>
<dbReference type="Pfam" id="PF00089">
    <property type="entry name" value="Trypsin"/>
    <property type="match status" value="1"/>
</dbReference>
<evidence type="ECO:0000313" key="5">
    <source>
        <dbReference type="EMBL" id="ADI23002.1"/>
    </source>
</evidence>
<keyword evidence="2" id="KW-0732">Signal</keyword>
<dbReference type="InterPro" id="IPR043504">
    <property type="entry name" value="Peptidase_S1_PA_chymotrypsin"/>
</dbReference>
<dbReference type="SUPFAM" id="SSF50494">
    <property type="entry name" value="Trypsin-like serine proteases"/>
    <property type="match status" value="1"/>
</dbReference>
<dbReference type="EMBL" id="GU474923">
    <property type="protein sequence ID" value="ADI19488.1"/>
    <property type="molecule type" value="Genomic_DNA"/>
</dbReference>
<evidence type="ECO:0000313" key="4">
    <source>
        <dbReference type="EMBL" id="ADI19488.1"/>
    </source>
</evidence>
<protein>
    <recommendedName>
        <fullName evidence="3">Peptidase S1 domain-containing protein</fullName>
    </recommendedName>
</protein>
<dbReference type="PROSITE" id="PS00134">
    <property type="entry name" value="TRYPSIN_HIS"/>
    <property type="match status" value="1"/>
</dbReference>
<accession>E0XYJ7</accession>
<dbReference type="PRINTS" id="PR00722">
    <property type="entry name" value="CHYMOTRYPSIN"/>
</dbReference>
<dbReference type="GO" id="GO:0004252">
    <property type="term" value="F:serine-type endopeptidase activity"/>
    <property type="evidence" value="ECO:0007669"/>
    <property type="project" value="InterPro"/>
</dbReference>
<dbReference type="Gene3D" id="2.40.10.10">
    <property type="entry name" value="Trypsin-like serine proteases"/>
    <property type="match status" value="1"/>
</dbReference>
<dbReference type="PANTHER" id="PTHR24260">
    <property type="match status" value="1"/>
</dbReference>
<feature type="region of interest" description="Disordered" evidence="1">
    <location>
        <begin position="165"/>
        <end position="184"/>
    </location>
</feature>
<feature type="signal peptide" evidence="2">
    <location>
        <begin position="1"/>
        <end position="24"/>
    </location>
</feature>
<dbReference type="GO" id="GO:0006508">
    <property type="term" value="P:proteolysis"/>
    <property type="evidence" value="ECO:0007669"/>
    <property type="project" value="InterPro"/>
</dbReference>
<proteinExistence type="predicted"/>
<dbReference type="InterPro" id="IPR051333">
    <property type="entry name" value="CLIP_Serine_Protease"/>
</dbReference>
<dbReference type="EMBL" id="GU568003">
    <property type="protein sequence ID" value="ADI23002.1"/>
    <property type="molecule type" value="Genomic_DNA"/>
</dbReference>
<dbReference type="AlphaFoldDB" id="E0XYJ7"/>
<dbReference type="PANTHER" id="PTHR24260:SF147">
    <property type="entry name" value="EG:BACR7A4.3 PROTEIN-RELATED"/>
    <property type="match status" value="1"/>
</dbReference>
<dbReference type="InterPro" id="IPR001254">
    <property type="entry name" value="Trypsin_dom"/>
</dbReference>
<reference evidence="4" key="2">
    <citation type="journal article" date="2011" name="Environ. Microbiol.">
        <title>Time-series analyses of Monterey Bay coastal microbial picoplankton using a 'genome proxy' microarray.</title>
        <authorList>
            <person name="Rich V.I."/>
            <person name="Pham V.D."/>
            <person name="Eppley J."/>
            <person name="Shi Y."/>
            <person name="DeLong E.F."/>
        </authorList>
    </citation>
    <scope>NUCLEOTIDE SEQUENCE</scope>
</reference>
<name>E0XYJ7_9BACT</name>
<evidence type="ECO:0000256" key="2">
    <source>
        <dbReference type="SAM" id="SignalP"/>
    </source>
</evidence>
<feature type="chain" id="PRO_5010830671" description="Peptidase S1 domain-containing protein" evidence="2">
    <location>
        <begin position="25"/>
        <end position="239"/>
    </location>
</feature>
<dbReference type="PROSITE" id="PS50240">
    <property type="entry name" value="TRYPSIN_DOM"/>
    <property type="match status" value="1"/>
</dbReference>